<sequence>MALTDLPAIKPSKGVNFLFTAFLVVFIFFFTQPKSTDVSPGSNGNLV</sequence>
<gene>
    <name evidence="2" type="ORF">SAMN05421790_101672</name>
</gene>
<reference evidence="3" key="1">
    <citation type="submission" date="2017-01" db="EMBL/GenBank/DDBJ databases">
        <authorList>
            <person name="Varghese N."/>
            <person name="Submissions S."/>
        </authorList>
    </citation>
    <scope>NUCLEOTIDE SEQUENCE [LARGE SCALE GENOMIC DNA]</scope>
    <source>
        <strain evidence="3">DSM 45196</strain>
    </source>
</reference>
<dbReference type="Proteomes" id="UP000186795">
    <property type="component" value="Unassembled WGS sequence"/>
</dbReference>
<organism evidence="2 3">
    <name type="scientific">Kroppenstedtia eburnea</name>
    <dbReference type="NCBI Taxonomy" id="714067"/>
    <lineage>
        <taxon>Bacteria</taxon>
        <taxon>Bacillati</taxon>
        <taxon>Bacillota</taxon>
        <taxon>Bacilli</taxon>
        <taxon>Bacillales</taxon>
        <taxon>Thermoactinomycetaceae</taxon>
        <taxon>Kroppenstedtia</taxon>
    </lineage>
</organism>
<dbReference type="AlphaFoldDB" id="A0A1N7J380"/>
<name>A0A1N7J380_9BACL</name>
<proteinExistence type="predicted"/>
<evidence type="ECO:0000256" key="1">
    <source>
        <dbReference type="SAM" id="Phobius"/>
    </source>
</evidence>
<protein>
    <submittedName>
        <fullName evidence="2">Uncharacterized protein</fullName>
    </submittedName>
</protein>
<keyword evidence="1" id="KW-1133">Transmembrane helix</keyword>
<keyword evidence="1" id="KW-0812">Transmembrane</keyword>
<evidence type="ECO:0000313" key="3">
    <source>
        <dbReference type="Proteomes" id="UP000186795"/>
    </source>
</evidence>
<dbReference type="EMBL" id="FTOD01000001">
    <property type="protein sequence ID" value="SIS43813.1"/>
    <property type="molecule type" value="Genomic_DNA"/>
</dbReference>
<keyword evidence="1" id="KW-0472">Membrane</keyword>
<feature type="transmembrane region" description="Helical" evidence="1">
    <location>
        <begin position="14"/>
        <end position="31"/>
    </location>
</feature>
<keyword evidence="3" id="KW-1185">Reference proteome</keyword>
<accession>A0A1N7J380</accession>
<evidence type="ECO:0000313" key="2">
    <source>
        <dbReference type="EMBL" id="SIS43813.1"/>
    </source>
</evidence>
<dbReference type="RefSeq" id="WP_009709037.1">
    <property type="nucleotide sequence ID" value="NZ_CP048103.1"/>
</dbReference>